<gene>
    <name evidence="2" type="ORF">ACFPP6_30060</name>
</gene>
<feature type="transmembrane region" description="Helical" evidence="1">
    <location>
        <begin position="112"/>
        <end position="137"/>
    </location>
</feature>
<keyword evidence="1" id="KW-0472">Membrane</keyword>
<comment type="caution">
    <text evidence="2">The sequence shown here is derived from an EMBL/GenBank/DDBJ whole genome shotgun (WGS) entry which is preliminary data.</text>
</comment>
<keyword evidence="3" id="KW-1185">Reference proteome</keyword>
<proteinExistence type="predicted"/>
<protein>
    <submittedName>
        <fullName evidence="2">DUF3592 domain-containing protein</fullName>
    </submittedName>
</protein>
<accession>A0ABW0A5H2</accession>
<evidence type="ECO:0000313" key="2">
    <source>
        <dbReference type="EMBL" id="MFC5148917.1"/>
    </source>
</evidence>
<sequence length="142" mass="15552">MNQALVIGLLILAAFGSFCGFLTWQLVSRLLSLFRGISVQGRCVRRYSTESSDNGTSWHHVYGFTTQDGQYVEFEEDAMFMTQGQAVTIHYRASNPARSATVMGRGGAWSPLFGQLLGIFVTGMFTLLGAAFVWIGISKPGL</sequence>
<name>A0ABW0A5H2_9ACTN</name>
<dbReference type="EMBL" id="JBHSKJ010000022">
    <property type="protein sequence ID" value="MFC5148917.1"/>
    <property type="molecule type" value="Genomic_DNA"/>
</dbReference>
<evidence type="ECO:0000256" key="1">
    <source>
        <dbReference type="SAM" id="Phobius"/>
    </source>
</evidence>
<evidence type="ECO:0000313" key="3">
    <source>
        <dbReference type="Proteomes" id="UP001596222"/>
    </source>
</evidence>
<dbReference type="Proteomes" id="UP001596222">
    <property type="component" value="Unassembled WGS sequence"/>
</dbReference>
<reference evidence="3" key="1">
    <citation type="journal article" date="2019" name="Int. J. Syst. Evol. Microbiol.">
        <title>The Global Catalogue of Microorganisms (GCM) 10K type strain sequencing project: providing services to taxonomists for standard genome sequencing and annotation.</title>
        <authorList>
            <consortium name="The Broad Institute Genomics Platform"/>
            <consortium name="The Broad Institute Genome Sequencing Center for Infectious Disease"/>
            <person name="Wu L."/>
            <person name="Ma J."/>
        </authorList>
    </citation>
    <scope>NUCLEOTIDE SEQUENCE [LARGE SCALE GENOMIC DNA]</scope>
    <source>
        <strain evidence="3">CGMCC 4.1641</strain>
    </source>
</reference>
<keyword evidence="1" id="KW-0812">Transmembrane</keyword>
<keyword evidence="1" id="KW-1133">Transmembrane helix</keyword>
<dbReference type="RefSeq" id="WP_382049057.1">
    <property type="nucleotide sequence ID" value="NZ_JBHSKJ010000022.1"/>
</dbReference>
<organism evidence="2 3">
    <name type="scientific">Streptomyces aureoversilis</name>
    <dbReference type="NCBI Taxonomy" id="67277"/>
    <lineage>
        <taxon>Bacteria</taxon>
        <taxon>Bacillati</taxon>
        <taxon>Actinomycetota</taxon>
        <taxon>Actinomycetes</taxon>
        <taxon>Kitasatosporales</taxon>
        <taxon>Streptomycetaceae</taxon>
        <taxon>Streptomyces</taxon>
    </lineage>
</organism>